<gene>
    <name evidence="4" type="ORF">HMPREF1862_00483</name>
</gene>
<evidence type="ECO:0000313" key="5">
    <source>
        <dbReference type="Proteomes" id="UP000070572"/>
    </source>
</evidence>
<dbReference type="Gene3D" id="2.60.40.1140">
    <property type="entry name" value="Collagen-binding surface protein Cna, B-type domain"/>
    <property type="match status" value="2"/>
</dbReference>
<feature type="transmembrane region" description="Helical" evidence="2">
    <location>
        <begin position="576"/>
        <end position="593"/>
    </location>
</feature>
<dbReference type="RefSeq" id="WP_060920160.1">
    <property type="nucleotide sequence ID" value="NZ_KQ960680.1"/>
</dbReference>
<protein>
    <submittedName>
        <fullName evidence="4">LPXTG-motif protein cell wall anchor domain protein</fullName>
    </submittedName>
</protein>
<keyword evidence="2" id="KW-0472">Membrane</keyword>
<organism evidence="4 5">
    <name type="scientific">Varibaculum cambriense</name>
    <dbReference type="NCBI Taxonomy" id="184870"/>
    <lineage>
        <taxon>Bacteria</taxon>
        <taxon>Bacillati</taxon>
        <taxon>Actinomycetota</taxon>
        <taxon>Actinomycetes</taxon>
        <taxon>Actinomycetales</taxon>
        <taxon>Actinomycetaceae</taxon>
        <taxon>Varibaculum</taxon>
    </lineage>
</organism>
<dbReference type="SUPFAM" id="SSF49478">
    <property type="entry name" value="Cna protein B-type domain"/>
    <property type="match status" value="1"/>
</dbReference>
<keyword evidence="2" id="KW-0812">Transmembrane</keyword>
<accession>A0AB34X2X6</accession>
<evidence type="ECO:0000259" key="3">
    <source>
        <dbReference type="Pfam" id="PF05738"/>
    </source>
</evidence>
<evidence type="ECO:0000313" key="4">
    <source>
        <dbReference type="EMBL" id="KXB81508.1"/>
    </source>
</evidence>
<feature type="domain" description="CNA-B" evidence="3">
    <location>
        <begin position="441"/>
        <end position="520"/>
    </location>
</feature>
<feature type="region of interest" description="Disordered" evidence="1">
    <location>
        <begin position="288"/>
        <end position="310"/>
    </location>
</feature>
<comment type="caution">
    <text evidence="4">The sequence shown here is derived from an EMBL/GenBank/DDBJ whole genome shotgun (WGS) entry which is preliminary data.</text>
</comment>
<keyword evidence="2" id="KW-1133">Transmembrane helix</keyword>
<feature type="domain" description="CNA-B" evidence="3">
    <location>
        <begin position="357"/>
        <end position="389"/>
    </location>
</feature>
<dbReference type="EMBL" id="LSDN01000008">
    <property type="protein sequence ID" value="KXB81508.1"/>
    <property type="molecule type" value="Genomic_DNA"/>
</dbReference>
<dbReference type="Pfam" id="PF05738">
    <property type="entry name" value="Cna_B"/>
    <property type="match status" value="2"/>
</dbReference>
<name>A0AB34X2X6_9ACTO</name>
<evidence type="ECO:0000256" key="1">
    <source>
        <dbReference type="SAM" id="MobiDB-lite"/>
    </source>
</evidence>
<reference evidence="4 5" key="1">
    <citation type="submission" date="2016-01" db="EMBL/GenBank/DDBJ databases">
        <authorList>
            <person name="Mitreva M."/>
            <person name="Pepin K.H."/>
            <person name="Mihindukulasuriya K.A."/>
            <person name="Fulton R."/>
            <person name="Fronick C."/>
            <person name="O'Laughlin M."/>
            <person name="Miner T."/>
            <person name="Herter B."/>
            <person name="Rosa B.A."/>
            <person name="Cordes M."/>
            <person name="Tomlinson C."/>
            <person name="Wollam A."/>
            <person name="Palsikar V.B."/>
            <person name="Mardis E.R."/>
            <person name="Wilson R.K."/>
        </authorList>
    </citation>
    <scope>NUCLEOTIDE SEQUENCE [LARGE SCALE GENOMIC DNA]</scope>
    <source>
        <strain evidence="4 5">DNF00696</strain>
    </source>
</reference>
<evidence type="ECO:0000256" key="2">
    <source>
        <dbReference type="SAM" id="Phobius"/>
    </source>
</evidence>
<sequence length="599" mass="65210">MNGGLIDSNFTTGNGGGIGTLDLYVWGADRTFKEIDGLGREWGLTKEEWGKLSPASFIFNGGTISNNEALRTGGGVNVVSNQVEINAGKILNNKSHQMGGGIYVATASYNLHLHDVLVTQNKATSDNGAAGGGIWSCPTGSIELRIHNGGAVFDNTADTMGNDLAHINLGSAGAAPIWVSDYMLGGGRVDYYFDQNDARFDPASLNKPEKERPKRLPLKYMSIQNEGFQTVPINDAAKANAKAAAKLLIQDNTAQLGGGIGTNGGVIFGDWGYAQATVEKAWLYHQDKEPAGDNPSAGDTGKETKEAPELPARASDIPVKELKMRFIRSTDKDFTQADKISQAEKVADFKLAPSKNPEENWRKTFNDLPIKDESGNFYYYGVQELNAKGKVIKTLQLKPWQVVEQENGKVPLRPALDRSKQLPETWLVATVVNPVPTPVDITVNKHWLWQDSGKPVPDAKTPDKVSFELLQATDAKFSDAKKVKKFDVTKAEGWTKTLQGLPFSNQAKQRYYYGVREIGGNGTIQAVPFAKYENETGKIKTDKDGVIRREVTVVNTVPVNPPPTPPEEITKTGTPVAWLALLATVLIGSGLLIKRRQQE</sequence>
<dbReference type="AlphaFoldDB" id="A0AB34X2X6"/>
<proteinExistence type="predicted"/>
<dbReference type="InterPro" id="IPR008454">
    <property type="entry name" value="Collagen-bd_Cna-like_B-typ_dom"/>
</dbReference>
<dbReference type="Proteomes" id="UP000070572">
    <property type="component" value="Unassembled WGS sequence"/>
</dbReference>